<evidence type="ECO:0000256" key="1">
    <source>
        <dbReference type="SAM" id="MobiDB-lite"/>
    </source>
</evidence>
<dbReference type="InterPro" id="IPR028116">
    <property type="entry name" value="Cis-CaaD-like"/>
</dbReference>
<dbReference type="RefSeq" id="WP_094220664.1">
    <property type="nucleotide sequence ID" value="NZ_MCGQ01000034.1"/>
</dbReference>
<organism evidence="3 4">
    <name type="scientific">Streptomyces diastatochromogenes</name>
    <dbReference type="NCBI Taxonomy" id="42236"/>
    <lineage>
        <taxon>Bacteria</taxon>
        <taxon>Bacillati</taxon>
        <taxon>Actinomycetota</taxon>
        <taxon>Actinomycetes</taxon>
        <taxon>Kitasatosporales</taxon>
        <taxon>Streptomycetaceae</taxon>
        <taxon>Streptomyces</taxon>
    </lineage>
</organism>
<accession>A0A233S590</accession>
<proteinExistence type="predicted"/>
<dbReference type="InterPro" id="IPR014347">
    <property type="entry name" value="Tautomerase/MIF_sf"/>
</dbReference>
<dbReference type="Pfam" id="PF14832">
    <property type="entry name" value="Tautomerase_3"/>
    <property type="match status" value="1"/>
</dbReference>
<dbReference type="OrthoDB" id="118855at2"/>
<feature type="compositionally biased region" description="Basic and acidic residues" evidence="1">
    <location>
        <begin position="122"/>
        <end position="133"/>
    </location>
</feature>
<dbReference type="Proteomes" id="UP000215483">
    <property type="component" value="Unassembled WGS sequence"/>
</dbReference>
<evidence type="ECO:0000313" key="4">
    <source>
        <dbReference type="Proteomes" id="UP000215483"/>
    </source>
</evidence>
<comment type="caution">
    <text evidence="3">The sequence shown here is derived from an EMBL/GenBank/DDBJ whole genome shotgun (WGS) entry which is preliminary data.</text>
</comment>
<dbReference type="AlphaFoldDB" id="A0A233S590"/>
<protein>
    <submittedName>
        <fullName evidence="3">Tautomerase</fullName>
    </submittedName>
</protein>
<feature type="domain" description="Tautomerase cis-CaaD-like" evidence="2">
    <location>
        <begin position="1"/>
        <end position="129"/>
    </location>
</feature>
<gene>
    <name evidence="3" type="ORF">BEK98_33725</name>
</gene>
<reference evidence="3 4" key="1">
    <citation type="submission" date="2016-07" db="EMBL/GenBank/DDBJ databases">
        <title>Draft genome of Streptomyces diastatochromogenes.</title>
        <authorList>
            <person name="Podduturi R."/>
            <person name="Lukassen M.B."/>
            <person name="Clausen N."/>
            <person name="Nielsen J.L."/>
            <person name="Jorgensen N.O."/>
        </authorList>
    </citation>
    <scope>NUCLEOTIDE SEQUENCE [LARGE SCALE GENOMIC DNA]</scope>
    <source>
        <strain evidence="3 4">DSM 40608</strain>
    </source>
</reference>
<sequence>MPVYTCTAAQGSLTSDLKARLAAEITRIHADINHVPPAYVNVVFSDLPADSVFAGGRPATPLILTGWVRRGHPQEEATRLALELSSATARISGVDESRIMVVLQDSPARSAVEGGHVLPEPGEEREWLRRTEA</sequence>
<dbReference type="EMBL" id="MCGQ01000034">
    <property type="protein sequence ID" value="OXY90856.1"/>
    <property type="molecule type" value="Genomic_DNA"/>
</dbReference>
<dbReference type="SUPFAM" id="SSF55331">
    <property type="entry name" value="Tautomerase/MIF"/>
    <property type="match status" value="2"/>
</dbReference>
<evidence type="ECO:0000313" key="3">
    <source>
        <dbReference type="EMBL" id="OXY90856.1"/>
    </source>
</evidence>
<evidence type="ECO:0000259" key="2">
    <source>
        <dbReference type="Pfam" id="PF14832"/>
    </source>
</evidence>
<feature type="region of interest" description="Disordered" evidence="1">
    <location>
        <begin position="113"/>
        <end position="133"/>
    </location>
</feature>
<keyword evidence="4" id="KW-1185">Reference proteome</keyword>
<name>A0A233S590_STRDA</name>
<dbReference type="Gene3D" id="3.30.429.10">
    <property type="entry name" value="Macrophage Migration Inhibitory Factor"/>
    <property type="match status" value="1"/>
</dbReference>